<keyword evidence="7" id="KW-1185">Reference proteome</keyword>
<dbReference type="Gene3D" id="3.40.720.10">
    <property type="entry name" value="Alkaline Phosphatase, subunit A"/>
    <property type="match status" value="1"/>
</dbReference>
<comment type="caution">
    <text evidence="6">The sequence shown here is derived from an EMBL/GenBank/DDBJ whole genome shotgun (WGS) entry which is preliminary data.</text>
</comment>
<dbReference type="AlphaFoldDB" id="A0A2G0CBV3"/>
<keyword evidence="3" id="KW-0378">Hydrolase</keyword>
<name>A0A2G0CBV3_9BACT</name>
<dbReference type="InterPro" id="IPR017850">
    <property type="entry name" value="Alkaline_phosphatase_core_sf"/>
</dbReference>
<gene>
    <name evidence="6" type="ORF">CGL56_16595</name>
</gene>
<dbReference type="OrthoDB" id="975025at2"/>
<reference evidence="6 7" key="1">
    <citation type="submission" date="2017-10" db="EMBL/GenBank/DDBJ databases">
        <title>The draft genome sequence of Lewinella marina KCTC 32374.</title>
        <authorList>
            <person name="Wang K."/>
        </authorList>
    </citation>
    <scope>NUCLEOTIDE SEQUENCE [LARGE SCALE GENOMIC DNA]</scope>
    <source>
        <strain evidence="6 7">MKG-38</strain>
    </source>
</reference>
<evidence type="ECO:0000256" key="1">
    <source>
        <dbReference type="ARBA" id="ARBA00008779"/>
    </source>
</evidence>
<feature type="domain" description="Sulfatase N-terminal" evidence="5">
    <location>
        <begin position="36"/>
        <end position="105"/>
    </location>
</feature>
<evidence type="ECO:0000256" key="4">
    <source>
        <dbReference type="ARBA" id="ARBA00022837"/>
    </source>
</evidence>
<dbReference type="InterPro" id="IPR024607">
    <property type="entry name" value="Sulfatase_CS"/>
</dbReference>
<evidence type="ECO:0000256" key="2">
    <source>
        <dbReference type="ARBA" id="ARBA00022723"/>
    </source>
</evidence>
<dbReference type="PANTHER" id="PTHR42693:SF53">
    <property type="entry name" value="ENDO-4-O-SULFATASE"/>
    <property type="match status" value="1"/>
</dbReference>
<dbReference type="Pfam" id="PF00884">
    <property type="entry name" value="Sulfatase"/>
    <property type="match status" value="1"/>
</dbReference>
<comment type="similarity">
    <text evidence="1">Belongs to the sulfatase family.</text>
</comment>
<organism evidence="6 7">
    <name type="scientific">Neolewinella marina</name>
    <dbReference type="NCBI Taxonomy" id="438751"/>
    <lineage>
        <taxon>Bacteria</taxon>
        <taxon>Pseudomonadati</taxon>
        <taxon>Bacteroidota</taxon>
        <taxon>Saprospiria</taxon>
        <taxon>Saprospirales</taxon>
        <taxon>Lewinellaceae</taxon>
        <taxon>Neolewinella</taxon>
    </lineage>
</organism>
<sequence length="128" mass="13889">MNRPSYRLRYAALLLICGLAVLLATIARWVPAPERPNILLFLADDWSYPHAGAYGDPVVQTPNFDRLAAGGMLFTNAYCASPSCSPSRASILTGRYPHQNGAMGNLWSEFSAGATVYPRELEEAGGIQ</sequence>
<dbReference type="GO" id="GO:0046872">
    <property type="term" value="F:metal ion binding"/>
    <property type="evidence" value="ECO:0007669"/>
    <property type="project" value="UniProtKB-KW"/>
</dbReference>
<protein>
    <recommendedName>
        <fullName evidence="5">Sulfatase N-terminal domain-containing protein</fullName>
    </recommendedName>
</protein>
<proteinExistence type="inferred from homology"/>
<evidence type="ECO:0000313" key="7">
    <source>
        <dbReference type="Proteomes" id="UP000226437"/>
    </source>
</evidence>
<dbReference type="InterPro" id="IPR050738">
    <property type="entry name" value="Sulfatase"/>
</dbReference>
<dbReference type="PROSITE" id="PS00523">
    <property type="entry name" value="SULFATASE_1"/>
    <property type="match status" value="1"/>
</dbReference>
<dbReference type="Proteomes" id="UP000226437">
    <property type="component" value="Unassembled WGS sequence"/>
</dbReference>
<evidence type="ECO:0000259" key="5">
    <source>
        <dbReference type="Pfam" id="PF00884"/>
    </source>
</evidence>
<dbReference type="RefSeq" id="WP_099107704.1">
    <property type="nucleotide sequence ID" value="NZ_JAATJF010000003.1"/>
</dbReference>
<accession>A0A2G0CBV3</accession>
<dbReference type="SUPFAM" id="SSF53649">
    <property type="entry name" value="Alkaline phosphatase-like"/>
    <property type="match status" value="1"/>
</dbReference>
<keyword evidence="4" id="KW-0106">Calcium</keyword>
<keyword evidence="2" id="KW-0479">Metal-binding</keyword>
<evidence type="ECO:0000256" key="3">
    <source>
        <dbReference type="ARBA" id="ARBA00022801"/>
    </source>
</evidence>
<dbReference type="EMBL" id="PDLO01000009">
    <property type="protein sequence ID" value="PHK97420.1"/>
    <property type="molecule type" value="Genomic_DNA"/>
</dbReference>
<dbReference type="PANTHER" id="PTHR42693">
    <property type="entry name" value="ARYLSULFATASE FAMILY MEMBER"/>
    <property type="match status" value="1"/>
</dbReference>
<dbReference type="GO" id="GO:0004065">
    <property type="term" value="F:arylsulfatase activity"/>
    <property type="evidence" value="ECO:0007669"/>
    <property type="project" value="TreeGrafter"/>
</dbReference>
<evidence type="ECO:0000313" key="6">
    <source>
        <dbReference type="EMBL" id="PHK97420.1"/>
    </source>
</evidence>
<dbReference type="InterPro" id="IPR000917">
    <property type="entry name" value="Sulfatase_N"/>
</dbReference>